<keyword evidence="2" id="KW-1185">Reference proteome</keyword>
<evidence type="ECO:0000313" key="2">
    <source>
        <dbReference type="Proteomes" id="UP001431783"/>
    </source>
</evidence>
<comment type="caution">
    <text evidence="1">The sequence shown here is derived from an EMBL/GenBank/DDBJ whole genome shotgun (WGS) entry which is preliminary data.</text>
</comment>
<protein>
    <submittedName>
        <fullName evidence="1">Uncharacterized protein</fullName>
    </submittedName>
</protein>
<dbReference type="EMBL" id="JARQZJ010000066">
    <property type="protein sequence ID" value="KAK9880958.1"/>
    <property type="molecule type" value="Genomic_DNA"/>
</dbReference>
<sequence length="110" mass="12895">MSGPNLARDPEVWVEINPQKRIRQKSISLLNKLSRNFRFPTFSDSFLKSMTISANFILSESLHLHLSCSAFAQSFARGMKRMRYEQSRRANIFVTRVNFIYADFRLFAQL</sequence>
<proteinExistence type="predicted"/>
<dbReference type="Proteomes" id="UP001431783">
    <property type="component" value="Unassembled WGS sequence"/>
</dbReference>
<reference evidence="1 2" key="1">
    <citation type="submission" date="2023-03" db="EMBL/GenBank/DDBJ databases">
        <title>Genome insight into feeding habits of ladybird beetles.</title>
        <authorList>
            <person name="Li H.-S."/>
            <person name="Huang Y.-H."/>
            <person name="Pang H."/>
        </authorList>
    </citation>
    <scope>NUCLEOTIDE SEQUENCE [LARGE SCALE GENOMIC DNA]</scope>
    <source>
        <strain evidence="1">SYSU_2023b</strain>
        <tissue evidence="1">Whole body</tissue>
    </source>
</reference>
<organism evidence="1 2">
    <name type="scientific">Henosepilachna vigintioctopunctata</name>
    <dbReference type="NCBI Taxonomy" id="420089"/>
    <lineage>
        <taxon>Eukaryota</taxon>
        <taxon>Metazoa</taxon>
        <taxon>Ecdysozoa</taxon>
        <taxon>Arthropoda</taxon>
        <taxon>Hexapoda</taxon>
        <taxon>Insecta</taxon>
        <taxon>Pterygota</taxon>
        <taxon>Neoptera</taxon>
        <taxon>Endopterygota</taxon>
        <taxon>Coleoptera</taxon>
        <taxon>Polyphaga</taxon>
        <taxon>Cucujiformia</taxon>
        <taxon>Coccinelloidea</taxon>
        <taxon>Coccinellidae</taxon>
        <taxon>Epilachninae</taxon>
        <taxon>Epilachnini</taxon>
        <taxon>Henosepilachna</taxon>
    </lineage>
</organism>
<name>A0AAW1UE67_9CUCU</name>
<evidence type="ECO:0000313" key="1">
    <source>
        <dbReference type="EMBL" id="KAK9880958.1"/>
    </source>
</evidence>
<accession>A0AAW1UE67</accession>
<dbReference type="AlphaFoldDB" id="A0AAW1UE67"/>
<gene>
    <name evidence="1" type="ORF">WA026_013282</name>
</gene>